<dbReference type="InterPro" id="IPR050932">
    <property type="entry name" value="TM2D1-3-like"/>
</dbReference>
<name>A0A144M8A5_BRELN</name>
<dbReference type="RefSeq" id="WP_062860650.1">
    <property type="nucleotide sequence ID" value="NZ_CP014869.1"/>
</dbReference>
<evidence type="ECO:0000256" key="5">
    <source>
        <dbReference type="SAM" id="MobiDB-lite"/>
    </source>
</evidence>
<dbReference type="KEGG" id="bly:A2T55_02370"/>
<dbReference type="Pfam" id="PF05154">
    <property type="entry name" value="TM2"/>
    <property type="match status" value="1"/>
</dbReference>
<reference evidence="9" key="1">
    <citation type="submission" date="2016-03" db="EMBL/GenBank/DDBJ databases">
        <authorList>
            <person name="Ploux O."/>
        </authorList>
    </citation>
    <scope>NUCLEOTIDE SEQUENCE [LARGE SCALE GENOMIC DNA]</scope>
    <source>
        <strain evidence="9">BS258</strain>
    </source>
</reference>
<sequence>MSHTPHEQPTRFATSNNNLPQESAKSFVLTWLFAWFLGFFGVDRFYLGKVGTGILKLVTLAGFGIWWLVDVIVVLAGKATDKSRRPLAGYRQHRTMAFAVTAGFVAVGIVGSSIAGSSGAEDVSGPAVAEDQQSEETSPSRDTPAQEAPAEEAPETAEPAVEEPTTESPADEVDAASWADEKYGAFTTVSENGTGDSIITLPSDATAGLVTANNTGSGNFVLDVLDDSNQSTGDLLVNEIGSYEGTTAYGINSFGESSSLQITSDGNWDITIEPISAAPELEPTGSGDATFLYTGAPTQLTATHNGDSNFVVYEDTDEFSMGLLINEIGTYEGTVPLSAGPSLITVNADGEWSLTTD</sequence>
<evidence type="ECO:0000256" key="1">
    <source>
        <dbReference type="ARBA" id="ARBA00004141"/>
    </source>
</evidence>
<keyword evidence="4 6" id="KW-0472">Membrane</keyword>
<feature type="compositionally biased region" description="Acidic residues" evidence="5">
    <location>
        <begin position="149"/>
        <end position="174"/>
    </location>
</feature>
<keyword evidence="2 6" id="KW-0812">Transmembrane</keyword>
<evidence type="ECO:0000256" key="3">
    <source>
        <dbReference type="ARBA" id="ARBA00022989"/>
    </source>
</evidence>
<evidence type="ECO:0000256" key="2">
    <source>
        <dbReference type="ARBA" id="ARBA00022692"/>
    </source>
</evidence>
<dbReference type="Proteomes" id="UP000075950">
    <property type="component" value="Chromosome"/>
</dbReference>
<evidence type="ECO:0000313" key="8">
    <source>
        <dbReference type="EMBL" id="AMT92784.1"/>
    </source>
</evidence>
<feature type="transmembrane region" description="Helical" evidence="6">
    <location>
        <begin position="97"/>
        <end position="116"/>
    </location>
</feature>
<feature type="transmembrane region" description="Helical" evidence="6">
    <location>
        <begin position="53"/>
        <end position="76"/>
    </location>
</feature>
<dbReference type="GO" id="GO:0016020">
    <property type="term" value="C:membrane"/>
    <property type="evidence" value="ECO:0007669"/>
    <property type="project" value="UniProtKB-SubCell"/>
</dbReference>
<dbReference type="EMBL" id="CP014869">
    <property type="protein sequence ID" value="AMT92784.1"/>
    <property type="molecule type" value="Genomic_DNA"/>
</dbReference>
<dbReference type="AlphaFoldDB" id="A0A144M8A5"/>
<evidence type="ECO:0000259" key="7">
    <source>
        <dbReference type="Pfam" id="PF05154"/>
    </source>
</evidence>
<dbReference type="PANTHER" id="PTHR21016">
    <property type="entry name" value="BETA-AMYLOID BINDING PROTEIN-RELATED"/>
    <property type="match status" value="1"/>
</dbReference>
<dbReference type="InterPro" id="IPR007829">
    <property type="entry name" value="TM2"/>
</dbReference>
<feature type="transmembrane region" description="Helical" evidence="6">
    <location>
        <begin position="27"/>
        <end position="47"/>
    </location>
</feature>
<evidence type="ECO:0000256" key="4">
    <source>
        <dbReference type="ARBA" id="ARBA00023136"/>
    </source>
</evidence>
<dbReference type="PANTHER" id="PTHR21016:SF25">
    <property type="entry name" value="TM2 DOMAIN-CONTAINING PROTEIN DDB_G0277895-RELATED"/>
    <property type="match status" value="1"/>
</dbReference>
<organism evidence="8 9">
    <name type="scientific">Brevibacterium linens</name>
    <dbReference type="NCBI Taxonomy" id="1703"/>
    <lineage>
        <taxon>Bacteria</taxon>
        <taxon>Bacillati</taxon>
        <taxon>Actinomycetota</taxon>
        <taxon>Actinomycetes</taxon>
        <taxon>Micrococcales</taxon>
        <taxon>Brevibacteriaceae</taxon>
        <taxon>Brevibacterium</taxon>
    </lineage>
</organism>
<protein>
    <recommendedName>
        <fullName evidence="7">TM2 domain-containing protein</fullName>
    </recommendedName>
</protein>
<evidence type="ECO:0000313" key="9">
    <source>
        <dbReference type="Proteomes" id="UP000075950"/>
    </source>
</evidence>
<keyword evidence="3 6" id="KW-1133">Transmembrane helix</keyword>
<proteinExistence type="predicted"/>
<gene>
    <name evidence="8" type="ORF">A2T55_02370</name>
</gene>
<feature type="domain" description="TM2" evidence="7">
    <location>
        <begin position="24"/>
        <end position="72"/>
    </location>
</feature>
<accession>A0A144M8A5</accession>
<evidence type="ECO:0000256" key="6">
    <source>
        <dbReference type="SAM" id="Phobius"/>
    </source>
</evidence>
<feature type="region of interest" description="Disordered" evidence="5">
    <location>
        <begin position="117"/>
        <end position="176"/>
    </location>
</feature>
<comment type="subcellular location">
    <subcellularLocation>
        <location evidence="1">Membrane</location>
        <topology evidence="1">Multi-pass membrane protein</topology>
    </subcellularLocation>
</comment>